<feature type="region of interest" description="Disordered" evidence="1">
    <location>
        <begin position="1"/>
        <end position="24"/>
    </location>
</feature>
<protein>
    <recommendedName>
        <fullName evidence="4">EF-hand domain-containing protein</fullName>
    </recommendedName>
</protein>
<dbReference type="RefSeq" id="WP_189089431.1">
    <property type="nucleotide sequence ID" value="NZ_BMQL01000007.1"/>
</dbReference>
<gene>
    <name evidence="2" type="ORF">GCM10008957_17540</name>
</gene>
<dbReference type="AlphaFoldDB" id="A0A918C525"/>
<sequence length="140" mass="14772">MFFENNDLHAKMASAQDTDGDGKVSPQEAAAYVQQYLQNASPEDRTRMMHDYFGQLSPDQKSAIGTALVQSPATPVTSVDPNNDHDLVDAYTKSAQAPATANGQSPLEAAFAQGGMLSSPLVKAGLVGLAGIIGSRLLRH</sequence>
<feature type="compositionally biased region" description="Basic and acidic residues" evidence="1">
    <location>
        <begin position="1"/>
        <end position="10"/>
    </location>
</feature>
<accession>A0A918C525</accession>
<reference evidence="2" key="2">
    <citation type="submission" date="2020-09" db="EMBL/GenBank/DDBJ databases">
        <authorList>
            <person name="Sun Q."/>
            <person name="Ohkuma M."/>
        </authorList>
    </citation>
    <scope>NUCLEOTIDE SEQUENCE</scope>
    <source>
        <strain evidence="2">JCM 31311</strain>
    </source>
</reference>
<evidence type="ECO:0000313" key="3">
    <source>
        <dbReference type="Proteomes" id="UP000603865"/>
    </source>
</evidence>
<evidence type="ECO:0008006" key="4">
    <source>
        <dbReference type="Google" id="ProtNLM"/>
    </source>
</evidence>
<evidence type="ECO:0000313" key="2">
    <source>
        <dbReference type="EMBL" id="GGR05129.1"/>
    </source>
</evidence>
<keyword evidence="3" id="KW-1185">Reference proteome</keyword>
<proteinExistence type="predicted"/>
<organism evidence="2 3">
    <name type="scientific">Deinococcus ruber</name>
    <dbReference type="NCBI Taxonomy" id="1848197"/>
    <lineage>
        <taxon>Bacteria</taxon>
        <taxon>Thermotogati</taxon>
        <taxon>Deinococcota</taxon>
        <taxon>Deinococci</taxon>
        <taxon>Deinococcales</taxon>
        <taxon>Deinococcaceae</taxon>
        <taxon>Deinococcus</taxon>
    </lineage>
</organism>
<dbReference type="Proteomes" id="UP000603865">
    <property type="component" value="Unassembled WGS sequence"/>
</dbReference>
<name>A0A918C525_9DEIO</name>
<dbReference type="EMBL" id="BMQL01000007">
    <property type="protein sequence ID" value="GGR05129.1"/>
    <property type="molecule type" value="Genomic_DNA"/>
</dbReference>
<evidence type="ECO:0000256" key="1">
    <source>
        <dbReference type="SAM" id="MobiDB-lite"/>
    </source>
</evidence>
<comment type="caution">
    <text evidence="2">The sequence shown here is derived from an EMBL/GenBank/DDBJ whole genome shotgun (WGS) entry which is preliminary data.</text>
</comment>
<reference evidence="2" key="1">
    <citation type="journal article" date="2014" name="Int. J. Syst. Evol. Microbiol.">
        <title>Complete genome sequence of Corynebacterium casei LMG S-19264T (=DSM 44701T), isolated from a smear-ripened cheese.</title>
        <authorList>
            <consortium name="US DOE Joint Genome Institute (JGI-PGF)"/>
            <person name="Walter F."/>
            <person name="Albersmeier A."/>
            <person name="Kalinowski J."/>
            <person name="Ruckert C."/>
        </authorList>
    </citation>
    <scope>NUCLEOTIDE SEQUENCE</scope>
    <source>
        <strain evidence="2">JCM 31311</strain>
    </source>
</reference>